<feature type="transmembrane region" description="Helical" evidence="1">
    <location>
        <begin position="166"/>
        <end position="191"/>
    </location>
</feature>
<evidence type="ECO:0000313" key="3">
    <source>
        <dbReference type="Proteomes" id="UP000530268"/>
    </source>
</evidence>
<feature type="transmembrane region" description="Helical" evidence="1">
    <location>
        <begin position="110"/>
        <end position="130"/>
    </location>
</feature>
<comment type="caution">
    <text evidence="2">The sequence shown here is derived from an EMBL/GenBank/DDBJ whole genome shotgun (WGS) entry which is preliminary data.</text>
</comment>
<feature type="transmembrane region" description="Helical" evidence="1">
    <location>
        <begin position="268"/>
        <end position="288"/>
    </location>
</feature>
<accession>A0A7W6E695</accession>
<protein>
    <recommendedName>
        <fullName evidence="4">Dolichyl-phosphate-mannose-protein mannosyltransferase</fullName>
    </recommendedName>
</protein>
<feature type="transmembrane region" description="Helical" evidence="1">
    <location>
        <begin position="79"/>
        <end position="98"/>
    </location>
</feature>
<dbReference type="AlphaFoldDB" id="A0A7W6E695"/>
<feature type="transmembrane region" description="Helical" evidence="1">
    <location>
        <begin position="244"/>
        <end position="262"/>
    </location>
</feature>
<keyword evidence="3" id="KW-1185">Reference proteome</keyword>
<organism evidence="2 3">
    <name type="scientific">Sulfitobacter undariae</name>
    <dbReference type="NCBI Taxonomy" id="1563671"/>
    <lineage>
        <taxon>Bacteria</taxon>
        <taxon>Pseudomonadati</taxon>
        <taxon>Pseudomonadota</taxon>
        <taxon>Alphaproteobacteria</taxon>
        <taxon>Rhodobacterales</taxon>
        <taxon>Roseobacteraceae</taxon>
        <taxon>Sulfitobacter</taxon>
    </lineage>
</organism>
<name>A0A7W6E695_9RHOB</name>
<sequence>MMRVSARLPAFILLFLTLLVPLAWAQANGFVSERVIILWSKAIMQVDGPAGYTSTDAFFPPLPFVLSIALQWVSGGTAVPIPFLLSAAIGAMMLMMWYSNLRVNGGISTLTSCLAVALLALNPFFLRVLAEGPESVLTLMGTWLFARGIVNLRLTGNAPDMMKVAVGLLVVALSNAYGLLLCLGALPFMIVAARPSMLVASSVGYLIAMFYPVVAAVLSLLFISKIFDSALIPLLTEAPVEIPLQSHLVILAGLVPMAFVAVMRNMLIPHYMMPLLAAFGTVCGAYWLNSMLHVESDPTLAIAPMLAVLAVSIRFWPQLALREPIILALLALGLVLSLSSLRANPIAETRNWFYALAGSKVEGHELTQDVVSFLDGKDGIMVDVERNPEIVSQIGEIQNLIVAGDTVYDWALEGGILRAEYVLVQNTSDQTIETDRILRRYPALSENRMPSYSQVFSNVRWRVFKRVES</sequence>
<evidence type="ECO:0000313" key="2">
    <source>
        <dbReference type="EMBL" id="MBB3995528.1"/>
    </source>
</evidence>
<keyword evidence="1" id="KW-0472">Membrane</keyword>
<feature type="transmembrane region" description="Helical" evidence="1">
    <location>
        <begin position="300"/>
        <end position="319"/>
    </location>
</feature>
<keyword evidence="1" id="KW-0812">Transmembrane</keyword>
<feature type="transmembrane region" description="Helical" evidence="1">
    <location>
        <begin position="203"/>
        <end position="223"/>
    </location>
</feature>
<dbReference type="EMBL" id="JACIEI010000015">
    <property type="protein sequence ID" value="MBB3995528.1"/>
    <property type="molecule type" value="Genomic_DNA"/>
</dbReference>
<reference evidence="2 3" key="1">
    <citation type="submission" date="2020-08" db="EMBL/GenBank/DDBJ databases">
        <title>Genomic Encyclopedia of Type Strains, Phase IV (KMG-IV): sequencing the most valuable type-strain genomes for metagenomic binning, comparative biology and taxonomic classification.</title>
        <authorList>
            <person name="Goeker M."/>
        </authorList>
    </citation>
    <scope>NUCLEOTIDE SEQUENCE [LARGE SCALE GENOMIC DNA]</scope>
    <source>
        <strain evidence="2 3">DSM 102234</strain>
    </source>
</reference>
<gene>
    <name evidence="2" type="ORF">GGR95_003184</name>
</gene>
<dbReference type="Proteomes" id="UP000530268">
    <property type="component" value="Unassembled WGS sequence"/>
</dbReference>
<feature type="transmembrane region" description="Helical" evidence="1">
    <location>
        <begin position="325"/>
        <end position="343"/>
    </location>
</feature>
<proteinExistence type="predicted"/>
<dbReference type="RefSeq" id="WP_184567520.1">
    <property type="nucleotide sequence ID" value="NZ_JACIEI010000015.1"/>
</dbReference>
<evidence type="ECO:0008006" key="4">
    <source>
        <dbReference type="Google" id="ProtNLM"/>
    </source>
</evidence>
<evidence type="ECO:0000256" key="1">
    <source>
        <dbReference type="SAM" id="Phobius"/>
    </source>
</evidence>
<keyword evidence="1" id="KW-1133">Transmembrane helix</keyword>